<evidence type="ECO:0000313" key="3">
    <source>
        <dbReference type="Proteomes" id="UP001454036"/>
    </source>
</evidence>
<dbReference type="Proteomes" id="UP001454036">
    <property type="component" value="Unassembled WGS sequence"/>
</dbReference>
<comment type="caution">
    <text evidence="2">The sequence shown here is derived from an EMBL/GenBank/DDBJ whole genome shotgun (WGS) entry which is preliminary data.</text>
</comment>
<gene>
    <name evidence="2" type="ORF">LIER_25484</name>
</gene>
<name>A0AAV3R6G6_LITER</name>
<reference evidence="2 3" key="1">
    <citation type="submission" date="2024-01" db="EMBL/GenBank/DDBJ databases">
        <title>The complete chloroplast genome sequence of Lithospermum erythrorhizon: insights into the phylogenetic relationship among Boraginaceae species and the maternal lineages of purple gromwells.</title>
        <authorList>
            <person name="Okada T."/>
            <person name="Watanabe K."/>
        </authorList>
    </citation>
    <scope>NUCLEOTIDE SEQUENCE [LARGE SCALE GENOMIC DNA]</scope>
</reference>
<protein>
    <submittedName>
        <fullName evidence="2">Uncharacterized protein</fullName>
    </submittedName>
</protein>
<evidence type="ECO:0000313" key="2">
    <source>
        <dbReference type="EMBL" id="GAA0171459.1"/>
    </source>
</evidence>
<proteinExistence type="predicted"/>
<organism evidence="2 3">
    <name type="scientific">Lithospermum erythrorhizon</name>
    <name type="common">Purple gromwell</name>
    <name type="synonym">Lithospermum officinale var. erythrorhizon</name>
    <dbReference type="NCBI Taxonomy" id="34254"/>
    <lineage>
        <taxon>Eukaryota</taxon>
        <taxon>Viridiplantae</taxon>
        <taxon>Streptophyta</taxon>
        <taxon>Embryophyta</taxon>
        <taxon>Tracheophyta</taxon>
        <taxon>Spermatophyta</taxon>
        <taxon>Magnoliopsida</taxon>
        <taxon>eudicotyledons</taxon>
        <taxon>Gunneridae</taxon>
        <taxon>Pentapetalae</taxon>
        <taxon>asterids</taxon>
        <taxon>lamiids</taxon>
        <taxon>Boraginales</taxon>
        <taxon>Boraginaceae</taxon>
        <taxon>Boraginoideae</taxon>
        <taxon>Lithospermeae</taxon>
        <taxon>Lithospermum</taxon>
    </lineage>
</organism>
<dbReference type="AlphaFoldDB" id="A0AAV3R6G6"/>
<dbReference type="EMBL" id="BAABME010007687">
    <property type="protein sequence ID" value="GAA0171459.1"/>
    <property type="molecule type" value="Genomic_DNA"/>
</dbReference>
<feature type="region of interest" description="Disordered" evidence="1">
    <location>
        <begin position="76"/>
        <end position="100"/>
    </location>
</feature>
<keyword evidence="3" id="KW-1185">Reference proteome</keyword>
<accession>A0AAV3R6G6</accession>
<sequence>MNTTTLLNTLSHGPALEIKRYKGYYLNGYYFDIRQGDDVSAINTEDIFQEEQCPPVLVDPTHDIDIVEEGVYVILKDDDDDVEQSSNEGRYYESDYPNEDYDYEQVYWGTDIGDDNDSSEDN</sequence>
<evidence type="ECO:0000256" key="1">
    <source>
        <dbReference type="SAM" id="MobiDB-lite"/>
    </source>
</evidence>